<dbReference type="InterPro" id="IPR028082">
    <property type="entry name" value="Peripla_BP_I"/>
</dbReference>
<organism evidence="5">
    <name type="scientific">freshwater metagenome</name>
    <dbReference type="NCBI Taxonomy" id="449393"/>
    <lineage>
        <taxon>unclassified sequences</taxon>
        <taxon>metagenomes</taxon>
        <taxon>ecological metagenomes</taxon>
    </lineage>
</organism>
<dbReference type="PANTHER" id="PTHR46847:SF1">
    <property type="entry name" value="D-ALLOSE-BINDING PERIPLASMIC PROTEIN-RELATED"/>
    <property type="match status" value="1"/>
</dbReference>
<dbReference type="EMBL" id="CAEZTT010000056">
    <property type="protein sequence ID" value="CAB4576405.1"/>
    <property type="molecule type" value="Genomic_DNA"/>
</dbReference>
<reference evidence="5" key="1">
    <citation type="submission" date="2020-05" db="EMBL/GenBank/DDBJ databases">
        <authorList>
            <person name="Chiriac C."/>
            <person name="Salcher M."/>
            <person name="Ghai R."/>
            <person name="Kavagutti S V."/>
        </authorList>
    </citation>
    <scope>NUCLEOTIDE SEQUENCE</scope>
</reference>
<proteinExistence type="inferred from homology"/>
<dbReference type="Pfam" id="PF13407">
    <property type="entry name" value="Peripla_BP_4"/>
    <property type="match status" value="1"/>
</dbReference>
<evidence type="ECO:0000256" key="3">
    <source>
        <dbReference type="ARBA" id="ARBA00022729"/>
    </source>
</evidence>
<dbReference type="PROSITE" id="PS51257">
    <property type="entry name" value="PROKAR_LIPOPROTEIN"/>
    <property type="match status" value="1"/>
</dbReference>
<dbReference type="GO" id="GO:0030313">
    <property type="term" value="C:cell envelope"/>
    <property type="evidence" value="ECO:0007669"/>
    <property type="project" value="UniProtKB-SubCell"/>
</dbReference>
<evidence type="ECO:0000313" key="5">
    <source>
        <dbReference type="EMBL" id="CAB4576405.1"/>
    </source>
</evidence>
<name>A0A6J6EM19_9ZZZZ</name>
<dbReference type="InterPro" id="IPR025997">
    <property type="entry name" value="SBP_2_dom"/>
</dbReference>
<sequence length="360" mass="37166">MVQETKSVKSWGKLFALMCASLLIVAACSSSSEEATDTGSTEDAGETAAAAVYTPLSEPPCDLSEKKIHFLSVLKGHPTLRLWQQGFLDQANALGFAEATIASPDEADWTKAIALGEGILATGTDGLVLGFVDPSQKDLIKRFGDAGIPAVIGHVQAAEGEYPGVIAYAAFSPAEWGAAAAEVIGEKMGGTGTAAITQGGFNAVEDGVAAAFTAKMNELYPDIKVLPAVEEGFDLPSSISKIVALLTANPDVTGAISTTGAGPVAWAGAVDETGRQVNMIGPDMTRPNMDAVRDGKILGLAAQPGYEEHQMAVDIVANAICGNAPAQFANDLPTPIILNDGLAPYYAVVDAIDARVESEE</sequence>
<comment type="subcellular location">
    <subcellularLocation>
        <location evidence="1">Cell envelope</location>
    </subcellularLocation>
</comment>
<comment type="similarity">
    <text evidence="2">Belongs to the bacterial solute-binding protein 2 family.</text>
</comment>
<evidence type="ECO:0000256" key="1">
    <source>
        <dbReference type="ARBA" id="ARBA00004196"/>
    </source>
</evidence>
<dbReference type="Gene3D" id="3.40.50.2300">
    <property type="match status" value="2"/>
</dbReference>
<protein>
    <submittedName>
        <fullName evidence="5">Unannotated protein</fullName>
    </submittedName>
</protein>
<dbReference type="AlphaFoldDB" id="A0A6J6EM19"/>
<gene>
    <name evidence="5" type="ORF">UFOPK1726_00595</name>
</gene>
<dbReference type="SUPFAM" id="SSF53822">
    <property type="entry name" value="Periplasmic binding protein-like I"/>
    <property type="match status" value="1"/>
</dbReference>
<dbReference type="PANTHER" id="PTHR46847">
    <property type="entry name" value="D-ALLOSE-BINDING PERIPLASMIC PROTEIN-RELATED"/>
    <property type="match status" value="1"/>
</dbReference>
<dbReference type="GO" id="GO:0030246">
    <property type="term" value="F:carbohydrate binding"/>
    <property type="evidence" value="ECO:0007669"/>
    <property type="project" value="UniProtKB-ARBA"/>
</dbReference>
<feature type="domain" description="Periplasmic binding protein" evidence="4">
    <location>
        <begin position="75"/>
        <end position="323"/>
    </location>
</feature>
<keyword evidence="3" id="KW-0732">Signal</keyword>
<evidence type="ECO:0000259" key="4">
    <source>
        <dbReference type="Pfam" id="PF13407"/>
    </source>
</evidence>
<evidence type="ECO:0000256" key="2">
    <source>
        <dbReference type="ARBA" id="ARBA00007639"/>
    </source>
</evidence>
<accession>A0A6J6EM19</accession>